<evidence type="ECO:0000313" key="2">
    <source>
        <dbReference type="Proteomes" id="UP000837857"/>
    </source>
</evidence>
<name>A0ABN8J205_9NEOP</name>
<proteinExistence type="predicted"/>
<protein>
    <recommendedName>
        <fullName evidence="3">Secreted protein</fullName>
    </recommendedName>
</protein>
<sequence length="70" mass="7879">MRIALGRGVYSSIAVVCTTLPSRTSEFRDSVASRKRKSNDWERPVDSDPCDGRARYFVTHCRRTSSIGRG</sequence>
<reference evidence="1" key="1">
    <citation type="submission" date="2022-03" db="EMBL/GenBank/DDBJ databases">
        <authorList>
            <person name="Martin H S."/>
        </authorList>
    </citation>
    <scope>NUCLEOTIDE SEQUENCE</scope>
</reference>
<dbReference type="Proteomes" id="UP000837857">
    <property type="component" value="Chromosome 6"/>
</dbReference>
<feature type="non-terminal residue" evidence="1">
    <location>
        <position position="70"/>
    </location>
</feature>
<gene>
    <name evidence="1" type="ORF">IPOD504_LOCUS15015</name>
</gene>
<accession>A0ABN8J205</accession>
<keyword evidence="2" id="KW-1185">Reference proteome</keyword>
<organism evidence="1 2">
    <name type="scientific">Iphiclides podalirius</name>
    <name type="common">scarce swallowtail</name>
    <dbReference type="NCBI Taxonomy" id="110791"/>
    <lineage>
        <taxon>Eukaryota</taxon>
        <taxon>Metazoa</taxon>
        <taxon>Ecdysozoa</taxon>
        <taxon>Arthropoda</taxon>
        <taxon>Hexapoda</taxon>
        <taxon>Insecta</taxon>
        <taxon>Pterygota</taxon>
        <taxon>Neoptera</taxon>
        <taxon>Endopterygota</taxon>
        <taxon>Lepidoptera</taxon>
        <taxon>Glossata</taxon>
        <taxon>Ditrysia</taxon>
        <taxon>Papilionoidea</taxon>
        <taxon>Papilionidae</taxon>
        <taxon>Papilioninae</taxon>
        <taxon>Iphiclides</taxon>
    </lineage>
</organism>
<evidence type="ECO:0000313" key="1">
    <source>
        <dbReference type="EMBL" id="CAH2071172.1"/>
    </source>
</evidence>
<dbReference type="EMBL" id="OW152818">
    <property type="protein sequence ID" value="CAH2071172.1"/>
    <property type="molecule type" value="Genomic_DNA"/>
</dbReference>
<evidence type="ECO:0008006" key="3">
    <source>
        <dbReference type="Google" id="ProtNLM"/>
    </source>
</evidence>